<evidence type="ECO:0000256" key="1">
    <source>
        <dbReference type="SAM" id="MobiDB-lite"/>
    </source>
</evidence>
<feature type="compositionally biased region" description="Acidic residues" evidence="1">
    <location>
        <begin position="90"/>
        <end position="103"/>
    </location>
</feature>
<evidence type="ECO:0000313" key="3">
    <source>
        <dbReference type="Proteomes" id="UP001189429"/>
    </source>
</evidence>
<organism evidence="2 3">
    <name type="scientific">Prorocentrum cordatum</name>
    <dbReference type="NCBI Taxonomy" id="2364126"/>
    <lineage>
        <taxon>Eukaryota</taxon>
        <taxon>Sar</taxon>
        <taxon>Alveolata</taxon>
        <taxon>Dinophyceae</taxon>
        <taxon>Prorocentrales</taxon>
        <taxon>Prorocentraceae</taxon>
        <taxon>Prorocentrum</taxon>
    </lineage>
</organism>
<protein>
    <recommendedName>
        <fullName evidence="4">ADP-ribosylation factor-like protein 2-binding protein</fullName>
    </recommendedName>
</protein>
<sequence>MADCPAGRVLLRALGRQLDVQVEESVMRAEAEAFVPRRSGSGVGGAAACRPAAATESGGWQVPRRVARARPPQPRLECKRRPGPFSALEECGDDDGDDPEDKELEGVDKGLAGEVVDNPEEQGLGEQQAREQGFEEFSYGGNAACLGRSLEERQQDFEESCNTEVDPPEDLDKGFDGEVVGNFEEDPEEQGLGDMEREQGFEEFCKGVKEACQGLSLEEQQQGFEEFCRSMEAEFYEGGIKAQDFAEFCNCVRKRFEERYCFQGVWGKIEAETELQRLLDKLGGIVWEKEHPVEEEDQRFEEQQVDDEVEDVAEGLEEPSFEELRALEGQEAAIGKQDFADFCFVARAAFDEKGFGALAKAECLQLLAELGARLLPAAAPEASSAAGSGPSDPDSEAGPAG</sequence>
<feature type="region of interest" description="Disordered" evidence="1">
    <location>
        <begin position="38"/>
        <end position="106"/>
    </location>
</feature>
<feature type="compositionally biased region" description="Low complexity" evidence="1">
    <location>
        <begin position="378"/>
        <end position="392"/>
    </location>
</feature>
<evidence type="ECO:0000313" key="2">
    <source>
        <dbReference type="EMBL" id="CAK0823436.1"/>
    </source>
</evidence>
<feature type="region of interest" description="Disordered" evidence="1">
    <location>
        <begin position="378"/>
        <end position="401"/>
    </location>
</feature>
<gene>
    <name evidence="2" type="ORF">PCOR1329_LOCUS24142</name>
</gene>
<accession>A0ABN9RVQ8</accession>
<evidence type="ECO:0008006" key="4">
    <source>
        <dbReference type="Google" id="ProtNLM"/>
    </source>
</evidence>
<proteinExistence type="predicted"/>
<dbReference type="Proteomes" id="UP001189429">
    <property type="component" value="Unassembled WGS sequence"/>
</dbReference>
<keyword evidence="3" id="KW-1185">Reference proteome</keyword>
<comment type="caution">
    <text evidence="2">The sequence shown here is derived from an EMBL/GenBank/DDBJ whole genome shotgun (WGS) entry which is preliminary data.</text>
</comment>
<dbReference type="EMBL" id="CAUYUJ010008269">
    <property type="protein sequence ID" value="CAK0823436.1"/>
    <property type="molecule type" value="Genomic_DNA"/>
</dbReference>
<reference evidence="2" key="1">
    <citation type="submission" date="2023-10" db="EMBL/GenBank/DDBJ databases">
        <authorList>
            <person name="Chen Y."/>
            <person name="Shah S."/>
            <person name="Dougan E. K."/>
            <person name="Thang M."/>
            <person name="Chan C."/>
        </authorList>
    </citation>
    <scope>NUCLEOTIDE SEQUENCE [LARGE SCALE GENOMIC DNA]</scope>
</reference>
<name>A0ABN9RVQ8_9DINO</name>